<feature type="region of interest" description="Disordered" evidence="1">
    <location>
        <begin position="115"/>
        <end position="134"/>
    </location>
</feature>
<evidence type="ECO:0000313" key="4">
    <source>
        <dbReference type="Proteomes" id="UP000501648"/>
    </source>
</evidence>
<evidence type="ECO:0000256" key="1">
    <source>
        <dbReference type="SAM" id="MobiDB-lite"/>
    </source>
</evidence>
<dbReference type="Pfam" id="PF00126">
    <property type="entry name" value="HTH_1"/>
    <property type="match status" value="1"/>
</dbReference>
<reference evidence="3 4" key="1">
    <citation type="journal article" date="2012" name="J. Bacteriol.">
        <title>Genome sequence of the pathogenic Herbaspirillum seropedicae strain Os34, isolated from rice roots.</title>
        <authorList>
            <person name="Ye W."/>
            <person name="Ye S."/>
            <person name="Liu J."/>
            <person name="Chang S."/>
            <person name="Chen M."/>
            <person name="Zhu B."/>
            <person name="Guo L."/>
            <person name="An Q."/>
        </authorList>
    </citation>
    <scope>NUCLEOTIDE SEQUENCE [LARGE SCALE GENOMIC DNA]</scope>
    <source>
        <strain evidence="3 4">Os34</strain>
    </source>
</reference>
<gene>
    <name evidence="3" type="ORF">C798_11335</name>
</gene>
<organism evidence="3 4">
    <name type="scientific">Herbaspirillum rubrisubalbicans Os34</name>
    <dbReference type="NCBI Taxonomy" id="1235827"/>
    <lineage>
        <taxon>Bacteria</taxon>
        <taxon>Pseudomonadati</taxon>
        <taxon>Pseudomonadota</taxon>
        <taxon>Betaproteobacteria</taxon>
        <taxon>Burkholderiales</taxon>
        <taxon>Oxalobacteraceae</taxon>
        <taxon>Herbaspirillum</taxon>
    </lineage>
</organism>
<dbReference type="AlphaFoldDB" id="A0A6M3ZTH0"/>
<dbReference type="InterPro" id="IPR036388">
    <property type="entry name" value="WH-like_DNA-bd_sf"/>
</dbReference>
<feature type="domain" description="HTH lysR-type" evidence="2">
    <location>
        <begin position="26"/>
        <end position="85"/>
    </location>
</feature>
<dbReference type="PANTHER" id="PTHR30432:SF1">
    <property type="entry name" value="DNA-BINDING TRANSCRIPTIONAL DUAL REGULATOR MODE"/>
    <property type="match status" value="1"/>
</dbReference>
<proteinExistence type="predicted"/>
<dbReference type="PANTHER" id="PTHR30432">
    <property type="entry name" value="TRANSCRIPTIONAL REGULATOR MODE"/>
    <property type="match status" value="1"/>
</dbReference>
<dbReference type="SUPFAM" id="SSF46785">
    <property type="entry name" value="Winged helix' DNA-binding domain"/>
    <property type="match status" value="1"/>
</dbReference>
<evidence type="ECO:0000259" key="2">
    <source>
        <dbReference type="Pfam" id="PF00126"/>
    </source>
</evidence>
<dbReference type="EMBL" id="CP008956">
    <property type="protein sequence ID" value="QJQ00802.1"/>
    <property type="molecule type" value="Genomic_DNA"/>
</dbReference>
<dbReference type="Gene3D" id="1.10.10.10">
    <property type="entry name" value="Winged helix-like DNA-binding domain superfamily/Winged helix DNA-binding domain"/>
    <property type="match status" value="1"/>
</dbReference>
<evidence type="ECO:0000313" key="3">
    <source>
        <dbReference type="EMBL" id="QJQ00802.1"/>
    </source>
</evidence>
<name>A0A6M3ZTH0_9BURK</name>
<dbReference type="GO" id="GO:0003700">
    <property type="term" value="F:DNA-binding transcription factor activity"/>
    <property type="evidence" value="ECO:0007669"/>
    <property type="project" value="InterPro"/>
</dbReference>
<dbReference type="Proteomes" id="UP000501648">
    <property type="component" value="Chromosome"/>
</dbReference>
<accession>A0A6M3ZTH0</accession>
<dbReference type="InterPro" id="IPR051815">
    <property type="entry name" value="Molybdate_resp_trans_reg"/>
</dbReference>
<dbReference type="InterPro" id="IPR036390">
    <property type="entry name" value="WH_DNA-bd_sf"/>
</dbReference>
<protein>
    <submittedName>
        <fullName evidence="3">LysR family transcriptional regulator</fullName>
    </submittedName>
</protein>
<dbReference type="RefSeq" id="WP_017451004.1">
    <property type="nucleotide sequence ID" value="NZ_CP008956.1"/>
</dbReference>
<dbReference type="InterPro" id="IPR000847">
    <property type="entry name" value="LysR_HTH_N"/>
</dbReference>
<sequence length="134" mass="14294">MNDSKTLRVRVMQGDTIAFGPGKADLLQAIAQTGSISGAAREMGMSYRRAWLLVEEMNRCFASPLVATATGGPRGGGAAVTELGQEVLARYRRMQKKAATAIATDLRHLHSLMHEPEVEGDQEAGGQQGGSTHE</sequence>